<comment type="cofactor">
    <cofactor evidence="8">
        <name>Mg(2+)</name>
        <dbReference type="ChEBI" id="CHEBI:18420"/>
    </cofactor>
</comment>
<sequence>MAPPSLVANGGDIAVGKPPVTSRVSSVYSEVQNSRLDHPLALPSVFAKPFKVVDGPSSSAAGNPDEIAKLFPSLFGQPSAVLEPSETSDSGSALKIGVVLSGGQAPGGHNVISGMFDYLQERCKGSTLYGFKGGPAGIMKGKYVVLTPEFIYPYRNQIQKERAQSHWNTQNKFSPVSVLTKIILKKNEIAHEKTMGGFDMICSGRDKIETPEQFKQAEDTATKLDLDGLVVIGGDDSNTNACLLAEYFRSKNLKTRVIGCPKTIDGDLKCKEVPTSFGFDTACKIYAEQIGNVMIDARSTGKYYHFVRLMGRAASHITLECALQTHPNITLIGEEVASKKLTLKKVTDYIADVICKRADLGYNYGVILIPEGLIDFIPEVQQLISELNEILAHETVDESGLWKQKLVPQSLQLFELLPPAIQDQLMLERDPHGNVQVAKIETEKMLIQMVESELELRKQVGQYSRQFKGQSHFFGYEGRCGLPSNFDSSYCYALGYGAGALLQSGKTGLISSVGNLAAPVAEWTVGGTPLTSLMDVERRHGKFKPVIKKAMVELDGAPFKKFASKREEWALQNRYISPGPIQFTGPVADISNHTLLLELGVEA</sequence>
<dbReference type="GO" id="GO:0046872">
    <property type="term" value="F:metal ion binding"/>
    <property type="evidence" value="ECO:0007669"/>
    <property type="project" value="UniProtKB-KW"/>
</dbReference>
<keyword evidence="7 8" id="KW-0324">Glycolysis</keyword>
<dbReference type="AlphaFoldDB" id="A0AA38TKZ7"/>
<evidence type="ECO:0000313" key="10">
    <source>
        <dbReference type="EMBL" id="KAJ9562873.1"/>
    </source>
</evidence>
<proteinExistence type="inferred from homology"/>
<dbReference type="GO" id="GO:0003872">
    <property type="term" value="F:6-phosphofructokinase activity"/>
    <property type="evidence" value="ECO:0007669"/>
    <property type="project" value="UniProtKB-UniRule"/>
</dbReference>
<dbReference type="NCBIfam" id="NF005482">
    <property type="entry name" value="PRK07085.1"/>
    <property type="match status" value="1"/>
</dbReference>
<feature type="binding site" evidence="8">
    <location>
        <begin position="476"/>
        <end position="479"/>
    </location>
    <ligand>
        <name>substrate</name>
    </ligand>
</feature>
<dbReference type="FunFam" id="1.10.10.480:FF:000002">
    <property type="entry name" value="Pyrophosphate--fructose 6-phosphate 1-phosphotransferase subunit beta"/>
    <property type="match status" value="1"/>
</dbReference>
<keyword evidence="11" id="KW-1185">Reference proteome</keyword>
<keyword evidence="6 8" id="KW-0460">Magnesium</keyword>
<feature type="binding site" evidence="8">
    <location>
        <begin position="263"/>
        <end position="265"/>
    </location>
    <ligand>
        <name>substrate</name>
    </ligand>
</feature>
<comment type="similarity">
    <text evidence="8">Belongs to the phosphofructokinase type A (PFKA) family. PPi-dependent PFK group II subfamily. Clade 'Long' sub-subfamily.</text>
</comment>
<dbReference type="NCBIfam" id="TIGR02477">
    <property type="entry name" value="PFKA_PPi"/>
    <property type="match status" value="1"/>
</dbReference>
<dbReference type="SUPFAM" id="SSF53784">
    <property type="entry name" value="Phosphofructokinase"/>
    <property type="match status" value="2"/>
</dbReference>
<evidence type="ECO:0000256" key="7">
    <source>
        <dbReference type="ARBA" id="ARBA00023152"/>
    </source>
</evidence>
<dbReference type="PANTHER" id="PTHR43650">
    <property type="entry name" value="PYROPHOSPHATE--FRUCTOSE 6-PHOSPHATE 1-PHOSPHOTRANSFERASE"/>
    <property type="match status" value="1"/>
</dbReference>
<evidence type="ECO:0000313" key="11">
    <source>
        <dbReference type="Proteomes" id="UP001172457"/>
    </source>
</evidence>
<dbReference type="InterPro" id="IPR000023">
    <property type="entry name" value="Phosphofructokinase_dom"/>
</dbReference>
<feature type="binding site" evidence="8">
    <location>
        <position position="235"/>
    </location>
    <ligand>
        <name>Mg(2+)</name>
        <dbReference type="ChEBI" id="CHEBI:18420"/>
        <note>catalytic</note>
    </ligand>
</feature>
<comment type="caution">
    <text evidence="8">Lacks conserved residue(s) required for the propagation of feature annotation.</text>
</comment>
<feature type="binding site" evidence="8">
    <location>
        <position position="371"/>
    </location>
    <ligand>
        <name>substrate</name>
    </ligand>
</feature>
<evidence type="ECO:0000256" key="4">
    <source>
        <dbReference type="ARBA" id="ARBA00022723"/>
    </source>
</evidence>
<keyword evidence="2 8" id="KW-0021">Allosteric enzyme</keyword>
<feature type="binding site" evidence="8">
    <location>
        <begin position="302"/>
        <end position="303"/>
    </location>
    <ligand>
        <name>substrate</name>
        <note>ligand shared between dimeric partners</note>
    </ligand>
</feature>
<dbReference type="InterPro" id="IPR035966">
    <property type="entry name" value="PKF_sf"/>
</dbReference>
<dbReference type="HAMAP" id="MF_01980">
    <property type="entry name" value="Phosphofructokinase_II_Long"/>
    <property type="match status" value="1"/>
</dbReference>
<keyword evidence="4 8" id="KW-0479">Metal-binding</keyword>
<comment type="subcellular location">
    <subcellularLocation>
        <location evidence="8">Cytoplasm</location>
    </subcellularLocation>
</comment>
<evidence type="ECO:0000256" key="2">
    <source>
        <dbReference type="ARBA" id="ARBA00022533"/>
    </source>
</evidence>
<gene>
    <name evidence="8" type="primary">PFP-BETA</name>
    <name evidence="10" type="ORF">OSB04_008033</name>
</gene>
<dbReference type="Gene3D" id="3.40.50.450">
    <property type="match status" value="2"/>
</dbReference>
<dbReference type="Gene3D" id="1.10.10.480">
    <property type="entry name" value="Phosphofructokinase, domain 3"/>
    <property type="match status" value="1"/>
</dbReference>
<dbReference type="Proteomes" id="UP001172457">
    <property type="component" value="Chromosome 2"/>
</dbReference>
<keyword evidence="5 8" id="KW-0418">Kinase</keyword>
<dbReference type="GO" id="GO:0005524">
    <property type="term" value="F:ATP binding"/>
    <property type="evidence" value="ECO:0007669"/>
    <property type="project" value="InterPro"/>
</dbReference>
<feature type="domain" description="Phosphofructokinase" evidence="9">
    <location>
        <begin position="95"/>
        <end position="386"/>
    </location>
</feature>
<dbReference type="Pfam" id="PF00365">
    <property type="entry name" value="PFK"/>
    <property type="match status" value="1"/>
</dbReference>
<reference evidence="10" key="1">
    <citation type="submission" date="2023-03" db="EMBL/GenBank/DDBJ databases">
        <title>Chromosome-scale reference genome and RAD-based genetic map of yellow starthistle (Centaurea solstitialis) reveal putative structural variation and QTLs associated with invader traits.</title>
        <authorList>
            <person name="Reatini B."/>
            <person name="Cang F.A."/>
            <person name="Jiang Q."/>
            <person name="Mckibben M.T.W."/>
            <person name="Barker M.S."/>
            <person name="Rieseberg L.H."/>
            <person name="Dlugosch K.M."/>
        </authorList>
    </citation>
    <scope>NUCLEOTIDE SEQUENCE</scope>
    <source>
        <strain evidence="10">CAN-66</strain>
        <tissue evidence="10">Leaf</tissue>
    </source>
</reference>
<feature type="site" description="Important for catalytic activity and substrate specificity; stabilizes the transition state when the phosphoryl donor is PPi; prevents ATP from binding by mimicking the alpha-phosphate group of ATP" evidence="8">
    <location>
        <position position="236"/>
    </location>
</feature>
<evidence type="ECO:0000256" key="6">
    <source>
        <dbReference type="ARBA" id="ARBA00022842"/>
    </source>
</evidence>
<dbReference type="EC" id="2.7.1.90" evidence="8"/>
<evidence type="ECO:0000256" key="5">
    <source>
        <dbReference type="ARBA" id="ARBA00022777"/>
    </source>
</evidence>
<protein>
    <recommendedName>
        <fullName evidence="8">Pyrophosphate--fructose 6-phosphate 1-phosphotransferase subunit beta</fullName>
        <shortName evidence="8">PFP</shortName>
        <ecNumber evidence="8">2.7.1.90</ecNumber>
    </recommendedName>
    <alternativeName>
        <fullName evidence="8">6-phosphofructokinase, pyrophosphate dependent</fullName>
    </alternativeName>
    <alternativeName>
        <fullName evidence="8">PPi-PFK</fullName>
    </alternativeName>
    <alternativeName>
        <fullName evidence="8">Pyrophosphate-dependent 6-phosphofructose-1-kinase</fullName>
    </alternativeName>
</protein>
<dbReference type="InterPro" id="IPR011183">
    <property type="entry name" value="PfpB_PPi_PFK"/>
</dbReference>
<dbReference type="GO" id="GO:0047334">
    <property type="term" value="F:diphosphate-fructose-6-phosphate 1-phosphotransferase activity"/>
    <property type="evidence" value="ECO:0007669"/>
    <property type="project" value="UniProtKB-EC"/>
</dbReference>
<keyword evidence="3 8" id="KW-0808">Transferase</keyword>
<comment type="caution">
    <text evidence="10">The sequence shown here is derived from an EMBL/GenBank/DDBJ whole genome shotgun (WGS) entry which is preliminary data.</text>
</comment>
<feature type="active site" description="Proton acceptor" evidence="8">
    <location>
        <position position="265"/>
    </location>
</feature>
<dbReference type="GO" id="GO:0005829">
    <property type="term" value="C:cytosol"/>
    <property type="evidence" value="ECO:0007669"/>
    <property type="project" value="TreeGrafter"/>
</dbReference>
<dbReference type="PANTHER" id="PTHR43650:SF1">
    <property type="entry name" value="PYROPHOSPHATE--FRUCTOSE 6-PHOSPHATE 1-PHOSPHOTRANSFERASE SUBUNIT BETA 2"/>
    <property type="match status" value="1"/>
</dbReference>
<comment type="function">
    <text evidence="8">Catalytic subunit of pyrophosphate--fructose 6-phosphate 1-phosphotransferase. Catalyzes the phosphorylation of D-fructose 6-phosphate, the first committing step of glycolysis. Uses inorganic phosphate (PPi) as phosphoryl donor instead of ATP like common ATP-dependent phosphofructokinases (ATP-PFKs), which renders the reaction reversible, and can thus function both in glycolysis and gluconeogenesis.</text>
</comment>
<feature type="site" description="Important for catalytic activity; stabilizes the transition state when the phosphoryl donor is PPi" evidence="8">
    <location>
        <position position="262"/>
    </location>
</feature>
<dbReference type="GO" id="GO:0009749">
    <property type="term" value="P:response to glucose"/>
    <property type="evidence" value="ECO:0007669"/>
    <property type="project" value="TreeGrafter"/>
</dbReference>
<evidence type="ECO:0000259" key="9">
    <source>
        <dbReference type="Pfam" id="PF00365"/>
    </source>
</evidence>
<name>A0AA38TKZ7_9ASTR</name>
<evidence type="ECO:0000256" key="3">
    <source>
        <dbReference type="ARBA" id="ARBA00022679"/>
    </source>
</evidence>
<comment type="subunit">
    <text evidence="8">Tetramer of two alpha (regulatory) and two beta (catalytic) chains.</text>
</comment>
<comment type="pathway">
    <text evidence="8">Carbohydrate degradation; glycolysis; D-glyceraldehyde 3-phosphate and glycerone phosphate from D-glucose: step 3/4.</text>
</comment>
<comment type="catalytic activity">
    <reaction evidence="8">
        <text>beta-D-fructose 6-phosphate + diphosphate = beta-D-fructose 1,6-bisphosphate + phosphate + H(+)</text>
        <dbReference type="Rhea" id="RHEA:13613"/>
        <dbReference type="ChEBI" id="CHEBI:15378"/>
        <dbReference type="ChEBI" id="CHEBI:32966"/>
        <dbReference type="ChEBI" id="CHEBI:33019"/>
        <dbReference type="ChEBI" id="CHEBI:43474"/>
        <dbReference type="ChEBI" id="CHEBI:57634"/>
        <dbReference type="EC" id="2.7.1.90"/>
    </reaction>
</comment>
<dbReference type="GO" id="GO:0015979">
    <property type="term" value="P:photosynthesis"/>
    <property type="evidence" value="ECO:0007669"/>
    <property type="project" value="TreeGrafter"/>
</dbReference>
<keyword evidence="1 8" id="KW-0963">Cytoplasm</keyword>
<comment type="activity regulation">
    <text evidence="8">Allosterically activated by fructose 2,6-bisphosphate.</text>
</comment>
<evidence type="ECO:0000256" key="8">
    <source>
        <dbReference type="HAMAP-Rule" id="MF_03185"/>
    </source>
</evidence>
<feature type="binding site" evidence="8">
    <location>
        <position position="103"/>
    </location>
    <ligand>
        <name>diphosphate</name>
        <dbReference type="ChEBI" id="CHEBI:33019"/>
    </ligand>
</feature>
<feature type="binding site" evidence="8">
    <location>
        <begin position="310"/>
        <end position="312"/>
    </location>
    <ligand>
        <name>substrate</name>
    </ligand>
</feature>
<dbReference type="EMBL" id="JARYMX010000002">
    <property type="protein sequence ID" value="KAJ9562873.1"/>
    <property type="molecule type" value="Genomic_DNA"/>
</dbReference>
<accession>A0AA38TKZ7</accession>
<dbReference type="PIRSF" id="PIRSF005677">
    <property type="entry name" value="PPi_PFK_PfpB"/>
    <property type="match status" value="1"/>
</dbReference>
<organism evidence="10 11">
    <name type="scientific">Centaurea solstitialis</name>
    <name type="common">yellow star-thistle</name>
    <dbReference type="NCBI Taxonomy" id="347529"/>
    <lineage>
        <taxon>Eukaryota</taxon>
        <taxon>Viridiplantae</taxon>
        <taxon>Streptophyta</taxon>
        <taxon>Embryophyta</taxon>
        <taxon>Tracheophyta</taxon>
        <taxon>Spermatophyta</taxon>
        <taxon>Magnoliopsida</taxon>
        <taxon>eudicotyledons</taxon>
        <taxon>Gunneridae</taxon>
        <taxon>Pentapetalae</taxon>
        <taxon>asterids</taxon>
        <taxon>campanulids</taxon>
        <taxon>Asterales</taxon>
        <taxon>Asteraceae</taxon>
        <taxon>Carduoideae</taxon>
        <taxon>Cardueae</taxon>
        <taxon>Centaureinae</taxon>
        <taxon>Centaurea</taxon>
    </lineage>
</organism>
<evidence type="ECO:0000256" key="1">
    <source>
        <dbReference type="ARBA" id="ARBA00022490"/>
    </source>
</evidence>